<dbReference type="InterPro" id="IPR005331">
    <property type="entry name" value="Sulfotransferase"/>
</dbReference>
<dbReference type="RefSeq" id="WP_345551231.1">
    <property type="nucleotide sequence ID" value="NZ_BAABRT010000016.1"/>
</dbReference>
<dbReference type="SUPFAM" id="SSF52540">
    <property type="entry name" value="P-loop containing nucleoside triphosphate hydrolases"/>
    <property type="match status" value="1"/>
</dbReference>
<evidence type="ECO:0008006" key="3">
    <source>
        <dbReference type="Google" id="ProtNLM"/>
    </source>
</evidence>
<dbReference type="Proteomes" id="UP001408594">
    <property type="component" value="Unassembled WGS sequence"/>
</dbReference>
<sequence>MIISHKYKFIFIKTNKTAGTSIEIGLSKFCGPDDIITPISPEDEEIRRRLGYPGPQNYKNPIWKMSFKDAVDSVFKGKKRPKFYNHISAQEVIDLIGREKWDDYYTFCFERNPWDRVISQYYWVNKSEPRPEMQEFLKSTAIERLKLKGYGNYTVNGEVVVDKVCKFENLSEELDQFRTLVGLPEKIELPKAKSKYRKDKRDYHDVFSEEDRRSISELFRDEIDLMGYQW</sequence>
<proteinExistence type="predicted"/>
<organism evidence="1 2">
    <name type="scientific">Microbulbifer aestuariivivens</name>
    <dbReference type="NCBI Taxonomy" id="1908308"/>
    <lineage>
        <taxon>Bacteria</taxon>
        <taxon>Pseudomonadati</taxon>
        <taxon>Pseudomonadota</taxon>
        <taxon>Gammaproteobacteria</taxon>
        <taxon>Cellvibrionales</taxon>
        <taxon>Microbulbiferaceae</taxon>
        <taxon>Microbulbifer</taxon>
    </lineage>
</organism>
<dbReference type="EMBL" id="BAABRT010000016">
    <property type="protein sequence ID" value="GAA5525494.1"/>
    <property type="molecule type" value="Genomic_DNA"/>
</dbReference>
<gene>
    <name evidence="1" type="ORF">Maes01_02064</name>
</gene>
<dbReference type="InterPro" id="IPR027417">
    <property type="entry name" value="P-loop_NTPase"/>
</dbReference>
<reference evidence="1 2" key="1">
    <citation type="submission" date="2024-02" db="EMBL/GenBank/DDBJ databases">
        <title>Microbulbifer aestuariivivens NBRC 112533.</title>
        <authorList>
            <person name="Ichikawa N."/>
            <person name="Katano-Makiyama Y."/>
            <person name="Hidaka K."/>
        </authorList>
    </citation>
    <scope>NUCLEOTIDE SEQUENCE [LARGE SCALE GENOMIC DNA]</scope>
    <source>
        <strain evidence="1 2">NBRC 112533</strain>
    </source>
</reference>
<accession>A0ABP9WQV3</accession>
<name>A0ABP9WQV3_9GAMM</name>
<evidence type="ECO:0000313" key="1">
    <source>
        <dbReference type="EMBL" id="GAA5525494.1"/>
    </source>
</evidence>
<evidence type="ECO:0000313" key="2">
    <source>
        <dbReference type="Proteomes" id="UP001408594"/>
    </source>
</evidence>
<keyword evidence="2" id="KW-1185">Reference proteome</keyword>
<protein>
    <recommendedName>
        <fullName evidence="3">Chondroitin 4-O-sulfotransferase</fullName>
    </recommendedName>
</protein>
<dbReference type="Gene3D" id="3.40.50.300">
    <property type="entry name" value="P-loop containing nucleotide triphosphate hydrolases"/>
    <property type="match status" value="1"/>
</dbReference>
<comment type="caution">
    <text evidence="1">The sequence shown here is derived from an EMBL/GenBank/DDBJ whole genome shotgun (WGS) entry which is preliminary data.</text>
</comment>
<dbReference type="Pfam" id="PF03567">
    <property type="entry name" value="Sulfotransfer_2"/>
    <property type="match status" value="1"/>
</dbReference>